<protein>
    <submittedName>
        <fullName evidence="1">Uncharacterized protein</fullName>
    </submittedName>
</protein>
<proteinExistence type="predicted"/>
<organism evidence="1 2">
    <name type="scientific">Echria macrotheca</name>
    <dbReference type="NCBI Taxonomy" id="438768"/>
    <lineage>
        <taxon>Eukaryota</taxon>
        <taxon>Fungi</taxon>
        <taxon>Dikarya</taxon>
        <taxon>Ascomycota</taxon>
        <taxon>Pezizomycotina</taxon>
        <taxon>Sordariomycetes</taxon>
        <taxon>Sordariomycetidae</taxon>
        <taxon>Sordariales</taxon>
        <taxon>Schizotheciaceae</taxon>
        <taxon>Echria</taxon>
    </lineage>
</organism>
<sequence length="224" mass="25237">MGIIKKTFYTTVLTGASVLGYLGATTTLITPLPGDDPVWKSKGYAKYNIHRNAAMHDVCIKRIPLDKIKPELLNKEGDLVLEFCRGVWGGLGYQLQRRYLARKYQGPATASQLWTTQQLNTSTYDVGTQLTDHFEVIDKTPTEIVVRCGDSPRNMGPRASDGVFIISAEVDKEHNEAVVGVKSVFFDSSRKMEGIQGPVPYWIELPHRWYSRLLTETGSWRLTR</sequence>
<dbReference type="Proteomes" id="UP001239445">
    <property type="component" value="Unassembled WGS sequence"/>
</dbReference>
<dbReference type="EMBL" id="MU839838">
    <property type="protein sequence ID" value="KAK1753034.1"/>
    <property type="molecule type" value="Genomic_DNA"/>
</dbReference>
<gene>
    <name evidence="1" type="ORF">QBC47DRAFT_404395</name>
</gene>
<evidence type="ECO:0000313" key="2">
    <source>
        <dbReference type="Proteomes" id="UP001239445"/>
    </source>
</evidence>
<name>A0AAJ0B951_9PEZI</name>
<comment type="caution">
    <text evidence="1">The sequence shown here is derived from an EMBL/GenBank/DDBJ whole genome shotgun (WGS) entry which is preliminary data.</text>
</comment>
<evidence type="ECO:0000313" key="1">
    <source>
        <dbReference type="EMBL" id="KAK1753034.1"/>
    </source>
</evidence>
<accession>A0AAJ0B951</accession>
<keyword evidence="2" id="KW-1185">Reference proteome</keyword>
<reference evidence="1" key="1">
    <citation type="submission" date="2023-06" db="EMBL/GenBank/DDBJ databases">
        <title>Genome-scale phylogeny and comparative genomics of the fungal order Sordariales.</title>
        <authorList>
            <consortium name="Lawrence Berkeley National Laboratory"/>
            <person name="Hensen N."/>
            <person name="Bonometti L."/>
            <person name="Westerberg I."/>
            <person name="Brannstrom I.O."/>
            <person name="Guillou S."/>
            <person name="Cros-Aarteil S."/>
            <person name="Calhoun S."/>
            <person name="Haridas S."/>
            <person name="Kuo A."/>
            <person name="Mondo S."/>
            <person name="Pangilinan J."/>
            <person name="Riley R."/>
            <person name="Labutti K."/>
            <person name="Andreopoulos B."/>
            <person name="Lipzen A."/>
            <person name="Chen C."/>
            <person name="Yanf M."/>
            <person name="Daum C."/>
            <person name="Ng V."/>
            <person name="Clum A."/>
            <person name="Steindorff A."/>
            <person name="Ohm R."/>
            <person name="Martin F."/>
            <person name="Silar P."/>
            <person name="Natvig D."/>
            <person name="Lalanne C."/>
            <person name="Gautier V."/>
            <person name="Ament-Velasquez S.L."/>
            <person name="Kruys A."/>
            <person name="Hutchinson M.I."/>
            <person name="Powell A.J."/>
            <person name="Barry K."/>
            <person name="Miller A.N."/>
            <person name="Grigoriev I.V."/>
            <person name="Debuchy R."/>
            <person name="Gladieux P."/>
            <person name="Thoren M.H."/>
            <person name="Johannesson H."/>
        </authorList>
    </citation>
    <scope>NUCLEOTIDE SEQUENCE</scope>
    <source>
        <strain evidence="1">PSN4</strain>
    </source>
</reference>
<dbReference type="AlphaFoldDB" id="A0AAJ0B951"/>